<protein>
    <submittedName>
        <fullName evidence="3">Uncharacterized protein</fullName>
    </submittedName>
</protein>
<name>A0AAV4NZM9_9ARAC</name>
<dbReference type="Proteomes" id="UP001054837">
    <property type="component" value="Unassembled WGS sequence"/>
</dbReference>
<dbReference type="EMBL" id="BPLQ01002233">
    <property type="protein sequence ID" value="GIX90249.1"/>
    <property type="molecule type" value="Genomic_DNA"/>
</dbReference>
<keyword evidence="2" id="KW-1133">Transmembrane helix</keyword>
<feature type="compositionally biased region" description="Polar residues" evidence="1">
    <location>
        <begin position="14"/>
        <end position="28"/>
    </location>
</feature>
<gene>
    <name evidence="3" type="ORF">CDAR_486721</name>
</gene>
<feature type="transmembrane region" description="Helical" evidence="2">
    <location>
        <begin position="78"/>
        <end position="96"/>
    </location>
</feature>
<proteinExistence type="predicted"/>
<keyword evidence="4" id="KW-1185">Reference proteome</keyword>
<keyword evidence="2" id="KW-0812">Transmembrane</keyword>
<reference evidence="3 4" key="1">
    <citation type="submission" date="2021-06" db="EMBL/GenBank/DDBJ databases">
        <title>Caerostris darwini draft genome.</title>
        <authorList>
            <person name="Kono N."/>
            <person name="Arakawa K."/>
        </authorList>
    </citation>
    <scope>NUCLEOTIDE SEQUENCE [LARGE SCALE GENOMIC DNA]</scope>
</reference>
<evidence type="ECO:0000313" key="3">
    <source>
        <dbReference type="EMBL" id="GIX90249.1"/>
    </source>
</evidence>
<evidence type="ECO:0000256" key="2">
    <source>
        <dbReference type="SAM" id="Phobius"/>
    </source>
</evidence>
<dbReference type="AlphaFoldDB" id="A0AAV4NZM9"/>
<evidence type="ECO:0000256" key="1">
    <source>
        <dbReference type="SAM" id="MobiDB-lite"/>
    </source>
</evidence>
<organism evidence="3 4">
    <name type="scientific">Caerostris darwini</name>
    <dbReference type="NCBI Taxonomy" id="1538125"/>
    <lineage>
        <taxon>Eukaryota</taxon>
        <taxon>Metazoa</taxon>
        <taxon>Ecdysozoa</taxon>
        <taxon>Arthropoda</taxon>
        <taxon>Chelicerata</taxon>
        <taxon>Arachnida</taxon>
        <taxon>Araneae</taxon>
        <taxon>Araneomorphae</taxon>
        <taxon>Entelegynae</taxon>
        <taxon>Araneoidea</taxon>
        <taxon>Araneidae</taxon>
        <taxon>Caerostris</taxon>
    </lineage>
</organism>
<keyword evidence="2" id="KW-0472">Membrane</keyword>
<comment type="caution">
    <text evidence="3">The sequence shown here is derived from an EMBL/GenBank/DDBJ whole genome shotgun (WGS) entry which is preliminary data.</text>
</comment>
<accession>A0AAV4NZM9</accession>
<feature type="region of interest" description="Disordered" evidence="1">
    <location>
        <begin position="1"/>
        <end position="35"/>
    </location>
</feature>
<evidence type="ECO:0000313" key="4">
    <source>
        <dbReference type="Proteomes" id="UP001054837"/>
    </source>
</evidence>
<sequence length="117" mass="13260">MSSSKLIPSKEGTRNSSSPRYDENSSSSEVKEKLMGSRADEKFLLRHNRVSRSPSKAREWTEGWGNEMKAISFPHSSVIGGFCTFYFFLLTMFGTIEMEYFPPALVHLAAVKRMTVL</sequence>